<keyword evidence="2" id="KW-0902">Two-component regulatory system</keyword>
<evidence type="ECO:0000256" key="5">
    <source>
        <dbReference type="ARBA" id="ARBA00023163"/>
    </source>
</evidence>
<reference evidence="10 11" key="1">
    <citation type="journal article" date="2010" name="Nature">
        <title>Nitrite-driven anaerobic methane oxidation by oxygenic bacteria.</title>
        <authorList>
            <person name="Ettwig K.F."/>
            <person name="Butler M.K."/>
            <person name="Le Paslier D."/>
            <person name="Pelletier E."/>
            <person name="Mangenot S."/>
            <person name="Kuypers M.M.M."/>
            <person name="Schreiber F."/>
            <person name="Dutilh B.E."/>
            <person name="Zedelius J."/>
            <person name="de Beer D."/>
            <person name="Gloerich J."/>
            <person name="Wessels H.J.C.T."/>
            <person name="van Allen T."/>
            <person name="Luesken F."/>
            <person name="Wu M."/>
            <person name="van de Pas-Schoonen K.T."/>
            <person name="Op den Camp H.J.M."/>
            <person name="Janssen-Megens E.M."/>
            <person name="Francoijs K-J."/>
            <person name="Stunnenberg H."/>
            <person name="Weissenbach J."/>
            <person name="Jetten M.S.M."/>
            <person name="Strous M."/>
        </authorList>
    </citation>
    <scope>NUCLEOTIDE SEQUENCE [LARGE SCALE GENOMIC DNA]</scope>
</reference>
<dbReference type="GO" id="GO:0000156">
    <property type="term" value="F:phosphorelay response regulator activity"/>
    <property type="evidence" value="ECO:0007669"/>
    <property type="project" value="TreeGrafter"/>
</dbReference>
<dbReference type="EMBL" id="FP565575">
    <property type="protein sequence ID" value="CBE69950.1"/>
    <property type="molecule type" value="Genomic_DNA"/>
</dbReference>
<feature type="domain" description="OmpR/PhoB-type" evidence="9">
    <location>
        <begin position="124"/>
        <end position="222"/>
    </location>
</feature>
<dbReference type="GO" id="GO:0006355">
    <property type="term" value="P:regulation of DNA-templated transcription"/>
    <property type="evidence" value="ECO:0007669"/>
    <property type="project" value="InterPro"/>
</dbReference>
<dbReference type="SMART" id="SM00862">
    <property type="entry name" value="Trans_reg_C"/>
    <property type="match status" value="1"/>
</dbReference>
<dbReference type="Pfam" id="PF00486">
    <property type="entry name" value="Trans_reg_C"/>
    <property type="match status" value="1"/>
</dbReference>
<dbReference type="KEGG" id="mox:DAMO_2877"/>
<evidence type="ECO:0000256" key="6">
    <source>
        <dbReference type="PROSITE-ProRule" id="PRU00169"/>
    </source>
</evidence>
<evidence type="ECO:0000256" key="7">
    <source>
        <dbReference type="PROSITE-ProRule" id="PRU01091"/>
    </source>
</evidence>
<dbReference type="STRING" id="671143.DAMO_2877"/>
<dbReference type="InterPro" id="IPR001789">
    <property type="entry name" value="Sig_transdc_resp-reg_receiver"/>
</dbReference>
<dbReference type="FunFam" id="3.40.50.2300:FF:000002">
    <property type="entry name" value="DNA-binding response regulator PhoP"/>
    <property type="match status" value="1"/>
</dbReference>
<organism evidence="10 11">
    <name type="scientific">Methylomirabilis oxygeniifera</name>
    <dbReference type="NCBI Taxonomy" id="671143"/>
    <lineage>
        <taxon>Bacteria</taxon>
        <taxon>Candidatus Methylomirabilota</taxon>
        <taxon>Candidatus Methylomirabilia</taxon>
        <taxon>Candidatus Methylomirabilales</taxon>
        <taxon>Candidatus Methylomirabilaceae</taxon>
        <taxon>Candidatus Methylomirabilis</taxon>
    </lineage>
</organism>
<keyword evidence="1 6" id="KW-0597">Phosphoprotein</keyword>
<evidence type="ECO:0000256" key="4">
    <source>
        <dbReference type="ARBA" id="ARBA00023125"/>
    </source>
</evidence>
<dbReference type="InterPro" id="IPR011006">
    <property type="entry name" value="CheY-like_superfamily"/>
</dbReference>
<protein>
    <submittedName>
        <fullName evidence="10">Putative Two-component transcriptional regulator putative transcriptional regulator involved in heavy-metal (Cu/Zn) homeostasis</fullName>
    </submittedName>
</protein>
<dbReference type="Proteomes" id="UP000006898">
    <property type="component" value="Chromosome"/>
</dbReference>
<dbReference type="FunFam" id="1.10.10.10:FF:000005">
    <property type="entry name" value="Two-component system response regulator"/>
    <property type="match status" value="1"/>
</dbReference>
<name>D5MLP3_METO1</name>
<feature type="modified residue" description="4-aspartylphosphate" evidence="6">
    <location>
        <position position="51"/>
    </location>
</feature>
<dbReference type="AlphaFoldDB" id="D5MLP3"/>
<feature type="domain" description="Response regulatory" evidence="8">
    <location>
        <begin position="2"/>
        <end position="116"/>
    </location>
</feature>
<dbReference type="CDD" id="cd00383">
    <property type="entry name" value="trans_reg_C"/>
    <property type="match status" value="1"/>
</dbReference>
<dbReference type="GO" id="GO:0000976">
    <property type="term" value="F:transcription cis-regulatory region binding"/>
    <property type="evidence" value="ECO:0007669"/>
    <property type="project" value="TreeGrafter"/>
</dbReference>
<dbReference type="GO" id="GO:0032993">
    <property type="term" value="C:protein-DNA complex"/>
    <property type="evidence" value="ECO:0007669"/>
    <property type="project" value="TreeGrafter"/>
</dbReference>
<evidence type="ECO:0000259" key="8">
    <source>
        <dbReference type="PROSITE" id="PS50110"/>
    </source>
</evidence>
<dbReference type="PROSITE" id="PS51755">
    <property type="entry name" value="OMPR_PHOB"/>
    <property type="match status" value="1"/>
</dbReference>
<evidence type="ECO:0000256" key="2">
    <source>
        <dbReference type="ARBA" id="ARBA00023012"/>
    </source>
</evidence>
<dbReference type="InterPro" id="IPR001867">
    <property type="entry name" value="OmpR/PhoB-type_DNA-bd"/>
</dbReference>
<dbReference type="InterPro" id="IPR039420">
    <property type="entry name" value="WalR-like"/>
</dbReference>
<dbReference type="InterPro" id="IPR036388">
    <property type="entry name" value="WH-like_DNA-bd_sf"/>
</dbReference>
<proteinExistence type="predicted"/>
<dbReference type="eggNOG" id="COG0745">
    <property type="taxonomic scope" value="Bacteria"/>
</dbReference>
<dbReference type="CDD" id="cd19935">
    <property type="entry name" value="REC_OmpR_CusR-like"/>
    <property type="match status" value="1"/>
</dbReference>
<dbReference type="GO" id="GO:0005829">
    <property type="term" value="C:cytosol"/>
    <property type="evidence" value="ECO:0007669"/>
    <property type="project" value="TreeGrafter"/>
</dbReference>
<gene>
    <name evidence="10" type="ORF">DAMO_2877</name>
</gene>
<evidence type="ECO:0000313" key="10">
    <source>
        <dbReference type="EMBL" id="CBE69950.1"/>
    </source>
</evidence>
<accession>D5MLP3</accession>
<dbReference type="SUPFAM" id="SSF52172">
    <property type="entry name" value="CheY-like"/>
    <property type="match status" value="1"/>
</dbReference>
<evidence type="ECO:0000256" key="1">
    <source>
        <dbReference type="ARBA" id="ARBA00022553"/>
    </source>
</evidence>
<dbReference type="Gene3D" id="3.40.50.2300">
    <property type="match status" value="1"/>
</dbReference>
<feature type="DNA-binding region" description="OmpR/PhoB-type" evidence="7">
    <location>
        <begin position="124"/>
        <end position="222"/>
    </location>
</feature>
<dbReference type="Pfam" id="PF00072">
    <property type="entry name" value="Response_reg"/>
    <property type="match status" value="1"/>
</dbReference>
<evidence type="ECO:0000256" key="3">
    <source>
        <dbReference type="ARBA" id="ARBA00023015"/>
    </source>
</evidence>
<dbReference type="PANTHER" id="PTHR48111">
    <property type="entry name" value="REGULATOR OF RPOS"/>
    <property type="match status" value="1"/>
</dbReference>
<keyword evidence="4 7" id="KW-0238">DNA-binding</keyword>
<dbReference type="Gene3D" id="1.10.10.10">
    <property type="entry name" value="Winged helix-like DNA-binding domain superfamily/Winged helix DNA-binding domain"/>
    <property type="match status" value="1"/>
</dbReference>
<dbReference type="Gene3D" id="6.10.250.690">
    <property type="match status" value="1"/>
</dbReference>
<evidence type="ECO:0000313" key="11">
    <source>
        <dbReference type="Proteomes" id="UP000006898"/>
    </source>
</evidence>
<keyword evidence="5" id="KW-0804">Transcription</keyword>
<evidence type="ECO:0000259" key="9">
    <source>
        <dbReference type="PROSITE" id="PS51755"/>
    </source>
</evidence>
<dbReference type="PANTHER" id="PTHR48111:SF22">
    <property type="entry name" value="REGULATOR OF RPOS"/>
    <property type="match status" value="1"/>
</dbReference>
<keyword evidence="3" id="KW-0805">Transcription regulation</keyword>
<dbReference type="HOGENOM" id="CLU_000445_30_1_0"/>
<sequence>MRLLLVEDDQKAARVLKKGLAEEGVVVDIANSGDEGEYLASVNDYDVIVLDWLLPGKDGIQLCRELRARGLSTPILMVTAKDALRDRIKGLDTGADDYMVKPFAFAELLARIRALMRRGTGPRPTMLRVADLVIDPASHRVTRGGASIKLTTKEYAIIEFLARRVGEVVTRTTLGEHIWEDEFDNLTNLVDVHISNLRKKIDAGSTVSLIHTVRGRGYRLSEEQE</sequence>
<dbReference type="PROSITE" id="PS50110">
    <property type="entry name" value="RESPONSE_REGULATORY"/>
    <property type="match status" value="1"/>
</dbReference>
<dbReference type="SMART" id="SM00448">
    <property type="entry name" value="REC"/>
    <property type="match status" value="1"/>
</dbReference>